<organism evidence="1 2">
    <name type="scientific">Spinacia oleracea</name>
    <name type="common">Spinach</name>
    <dbReference type="NCBI Taxonomy" id="3562"/>
    <lineage>
        <taxon>Eukaryota</taxon>
        <taxon>Viridiplantae</taxon>
        <taxon>Streptophyta</taxon>
        <taxon>Embryophyta</taxon>
        <taxon>Tracheophyta</taxon>
        <taxon>Spermatophyta</taxon>
        <taxon>Magnoliopsida</taxon>
        <taxon>eudicotyledons</taxon>
        <taxon>Gunneridae</taxon>
        <taxon>Pentapetalae</taxon>
        <taxon>Caryophyllales</taxon>
        <taxon>Chenopodiaceae</taxon>
        <taxon>Chenopodioideae</taxon>
        <taxon>Anserineae</taxon>
        <taxon>Spinacia</taxon>
    </lineage>
</organism>
<protein>
    <submittedName>
        <fullName evidence="2">Uncharacterized protein</fullName>
    </submittedName>
</protein>
<evidence type="ECO:0000313" key="2">
    <source>
        <dbReference type="RefSeq" id="XP_021867532.1"/>
    </source>
</evidence>
<keyword evidence="1" id="KW-1185">Reference proteome</keyword>
<sequence>MKIIIDKKTNKVVFAEAGKQVVDLIFHILSLPLATVVNLLHENNKDVIGCLAEVFNSVESLDSSYLESNLNKNSILNPTTAIVVPLLSTKPTTQNHLLKCYTCSNSTLVCCLSDRQGTVCGHHSTKMTTVRSLVYEPRTPGYVKEAVAFMVMDNLEVKPMSISLISTHLKNLTSFEEREVQFGQKEGIAMLKASLETKSVLTAVFLGMKEEDIVPESETCD</sequence>
<dbReference type="KEGG" id="soe:110806204"/>
<dbReference type="GeneID" id="110806204"/>
<dbReference type="OrthoDB" id="2014278at2759"/>
<dbReference type="RefSeq" id="XP_021867532.1">
    <property type="nucleotide sequence ID" value="XM_022011840.1"/>
</dbReference>
<gene>
    <name evidence="2" type="primary">LOC110806204</name>
</gene>
<accession>A0A9R0JGQ0</accession>
<dbReference type="Pfam" id="PF05056">
    <property type="entry name" value="DUF674"/>
    <property type="match status" value="1"/>
</dbReference>
<dbReference type="PANTHER" id="PTHR33103:SF19">
    <property type="entry name" value="OS09G0544700 PROTEIN"/>
    <property type="match status" value="1"/>
</dbReference>
<dbReference type="InterPro" id="IPR007750">
    <property type="entry name" value="DUF674"/>
</dbReference>
<dbReference type="PANTHER" id="PTHR33103">
    <property type="entry name" value="OS01G0153900 PROTEIN"/>
    <property type="match status" value="1"/>
</dbReference>
<reference evidence="1" key="1">
    <citation type="journal article" date="2021" name="Nat. Commun.">
        <title>Genomic analyses provide insights into spinach domestication and the genetic basis of agronomic traits.</title>
        <authorList>
            <person name="Cai X."/>
            <person name="Sun X."/>
            <person name="Xu C."/>
            <person name="Sun H."/>
            <person name="Wang X."/>
            <person name="Ge C."/>
            <person name="Zhang Z."/>
            <person name="Wang Q."/>
            <person name="Fei Z."/>
            <person name="Jiao C."/>
            <person name="Wang Q."/>
        </authorList>
    </citation>
    <scope>NUCLEOTIDE SEQUENCE [LARGE SCALE GENOMIC DNA]</scope>
    <source>
        <strain evidence="1">cv. Varoflay</strain>
    </source>
</reference>
<proteinExistence type="predicted"/>
<name>A0A9R0JGQ0_SPIOL</name>
<dbReference type="AlphaFoldDB" id="A0A9R0JGQ0"/>
<reference evidence="2" key="2">
    <citation type="submission" date="2025-08" db="UniProtKB">
        <authorList>
            <consortium name="RefSeq"/>
        </authorList>
    </citation>
    <scope>IDENTIFICATION</scope>
    <source>
        <tissue evidence="2">Leaf</tissue>
    </source>
</reference>
<evidence type="ECO:0000313" key="1">
    <source>
        <dbReference type="Proteomes" id="UP000813463"/>
    </source>
</evidence>
<dbReference type="Proteomes" id="UP000813463">
    <property type="component" value="Chromosome 1"/>
</dbReference>